<accession>A0A1R4HG07</accession>
<reference evidence="2" key="1">
    <citation type="submission" date="2017-02" db="EMBL/GenBank/DDBJ databases">
        <authorList>
            <person name="Daims H."/>
        </authorList>
    </citation>
    <scope>NUCLEOTIDE SEQUENCE [LARGE SCALE GENOMIC DNA]</scope>
</reference>
<gene>
    <name evidence="1" type="ORF">CRENPOLYSF2_4650004</name>
</gene>
<sequence>MNAVEFQTTAHNGVITLPSNQQSWNGKKIKVILLDEASPDATEISANESTSEADFFSCAGIWENRDDINQESIRAKARRK</sequence>
<proteinExistence type="predicted"/>
<dbReference type="AlphaFoldDB" id="A0A1R4HG07"/>
<organism evidence="1 2">
    <name type="scientific">Crenothrix polyspora</name>
    <dbReference type="NCBI Taxonomy" id="360316"/>
    <lineage>
        <taxon>Bacteria</taxon>
        <taxon>Pseudomonadati</taxon>
        <taxon>Pseudomonadota</taxon>
        <taxon>Gammaproteobacteria</taxon>
        <taxon>Methylococcales</taxon>
        <taxon>Crenotrichaceae</taxon>
        <taxon>Crenothrix</taxon>
    </lineage>
</organism>
<dbReference type="RefSeq" id="WP_087148082.1">
    <property type="nucleotide sequence ID" value="NZ_FUKJ01000407.1"/>
</dbReference>
<evidence type="ECO:0000313" key="2">
    <source>
        <dbReference type="Proteomes" id="UP000195442"/>
    </source>
</evidence>
<name>A0A1R4HG07_9GAMM</name>
<evidence type="ECO:0000313" key="1">
    <source>
        <dbReference type="EMBL" id="SJM95154.1"/>
    </source>
</evidence>
<dbReference type="Proteomes" id="UP000195442">
    <property type="component" value="Unassembled WGS sequence"/>
</dbReference>
<keyword evidence="2" id="KW-1185">Reference proteome</keyword>
<dbReference type="OrthoDB" id="5772393at2"/>
<dbReference type="EMBL" id="FUKJ01000407">
    <property type="protein sequence ID" value="SJM95154.1"/>
    <property type="molecule type" value="Genomic_DNA"/>
</dbReference>
<protein>
    <submittedName>
        <fullName evidence="1">Uncharacterized protein</fullName>
    </submittedName>
</protein>